<feature type="transmembrane region" description="Helical" evidence="1">
    <location>
        <begin position="64"/>
        <end position="86"/>
    </location>
</feature>
<feature type="signal peptide" evidence="2">
    <location>
        <begin position="1"/>
        <end position="20"/>
    </location>
</feature>
<dbReference type="AlphaFoldDB" id="A0A1J1HFF1"/>
<proteinExistence type="predicted"/>
<keyword evidence="4" id="KW-1185">Reference proteome</keyword>
<reference evidence="3 4" key="1">
    <citation type="submission" date="2015-04" db="EMBL/GenBank/DDBJ databases">
        <authorList>
            <person name="Syromyatnikov M.Y."/>
            <person name="Popov V.N."/>
        </authorList>
    </citation>
    <scope>NUCLEOTIDE SEQUENCE [LARGE SCALE GENOMIC DNA]</scope>
</reference>
<evidence type="ECO:0000256" key="2">
    <source>
        <dbReference type="SAM" id="SignalP"/>
    </source>
</evidence>
<keyword evidence="1" id="KW-0472">Membrane</keyword>
<name>A0A1J1HFF1_9DIPT</name>
<sequence>MRIILRFLLILIISLRSVNGQDNNQVDDDGKNKTTNFEITCQIYNKTYTGEECLRSLEKFGKVVSYIVTGFVVIVLSCCCGWLMCICKIFHNKKHRNNGQILQMNHHNPTVATVA</sequence>
<accession>A0A1J1HFF1</accession>
<organism evidence="3 4">
    <name type="scientific">Clunio marinus</name>
    <dbReference type="NCBI Taxonomy" id="568069"/>
    <lineage>
        <taxon>Eukaryota</taxon>
        <taxon>Metazoa</taxon>
        <taxon>Ecdysozoa</taxon>
        <taxon>Arthropoda</taxon>
        <taxon>Hexapoda</taxon>
        <taxon>Insecta</taxon>
        <taxon>Pterygota</taxon>
        <taxon>Neoptera</taxon>
        <taxon>Endopterygota</taxon>
        <taxon>Diptera</taxon>
        <taxon>Nematocera</taxon>
        <taxon>Chironomoidea</taxon>
        <taxon>Chironomidae</taxon>
        <taxon>Clunio</taxon>
    </lineage>
</organism>
<feature type="chain" id="PRO_5012904656" evidence="2">
    <location>
        <begin position="21"/>
        <end position="115"/>
    </location>
</feature>
<dbReference type="EMBL" id="CVRI01000002">
    <property type="protein sequence ID" value="CRK86741.1"/>
    <property type="molecule type" value="Genomic_DNA"/>
</dbReference>
<evidence type="ECO:0000313" key="3">
    <source>
        <dbReference type="EMBL" id="CRK86741.1"/>
    </source>
</evidence>
<keyword evidence="1" id="KW-1133">Transmembrane helix</keyword>
<dbReference type="Proteomes" id="UP000183832">
    <property type="component" value="Unassembled WGS sequence"/>
</dbReference>
<keyword evidence="2" id="KW-0732">Signal</keyword>
<gene>
    <name evidence="3" type="ORF">CLUMA_CG000574</name>
</gene>
<evidence type="ECO:0000256" key="1">
    <source>
        <dbReference type="SAM" id="Phobius"/>
    </source>
</evidence>
<protein>
    <submittedName>
        <fullName evidence="3">CLUMA_CG000574, isoform A</fullName>
    </submittedName>
</protein>
<evidence type="ECO:0000313" key="4">
    <source>
        <dbReference type="Proteomes" id="UP000183832"/>
    </source>
</evidence>
<keyword evidence="1" id="KW-0812">Transmembrane</keyword>